<sequence>MDYVDWGERRQNYKIRWKLIEYVSSGPRTYLERSIAAKSGRSRYGSLFRMRILGAPIEQGDKGPSSCELKIEPSYLWVRIQLHSPQTGFLIRLKRN</sequence>
<reference evidence="1 2" key="1">
    <citation type="submission" date="2018-07" db="EMBL/GenBank/DDBJ databases">
        <title>Section-level genome sequencing of Aspergillus section Nigri to investigate inter- and intra-species variation.</title>
        <authorList>
            <consortium name="DOE Joint Genome Institute"/>
            <person name="Vesth T.C."/>
            <person name="Nybo J.L."/>
            <person name="Theobald S."/>
            <person name="Frisvad J.C."/>
            <person name="Larsen T.O."/>
            <person name="Nielsen K.F."/>
            <person name="Hoof J.B."/>
            <person name="Brandl J."/>
            <person name="Salamov A."/>
            <person name="Riley R."/>
            <person name="Gladden J.M."/>
            <person name="Phatale P."/>
            <person name="Nielsen M.T."/>
            <person name="Lyhne E.K."/>
            <person name="Kogle M.E."/>
            <person name="Strasser K."/>
            <person name="McDonnell E."/>
            <person name="Barry K."/>
            <person name="Clum A."/>
            <person name="Chen C."/>
            <person name="Nolan M."/>
            <person name="Sandor L."/>
            <person name="Kuo A."/>
            <person name="Lipzen A."/>
            <person name="Hainaut M."/>
            <person name="Drula E."/>
            <person name="Tsang A."/>
            <person name="Magnuson J.K."/>
            <person name="Henrissat B."/>
            <person name="Wiebenga A."/>
            <person name="Simmons B.A."/>
            <person name="Makela M.R."/>
            <person name="De vries R.P."/>
            <person name="Grigoriev I.V."/>
            <person name="Mortensen U.H."/>
            <person name="Baker S.E."/>
            <person name="Andersen M.R."/>
        </authorList>
    </citation>
    <scope>NUCLEOTIDE SEQUENCE [LARGE SCALE GENOMIC DNA]</scope>
    <source>
        <strain evidence="1 2">ATCC 13157</strain>
    </source>
</reference>
<dbReference type="Proteomes" id="UP000254937">
    <property type="component" value="Unassembled WGS sequence"/>
</dbReference>
<proteinExistence type="predicted"/>
<protein>
    <submittedName>
        <fullName evidence="1">Uncharacterized protein</fullName>
    </submittedName>
</protein>
<keyword evidence="2" id="KW-1185">Reference proteome</keyword>
<dbReference type="EMBL" id="KZ851849">
    <property type="protein sequence ID" value="RDK44341.1"/>
    <property type="molecule type" value="Genomic_DNA"/>
</dbReference>
<organism evidence="1 2">
    <name type="scientific">Aspergillus phoenicis ATCC 13157</name>
    <dbReference type="NCBI Taxonomy" id="1353007"/>
    <lineage>
        <taxon>Eukaryota</taxon>
        <taxon>Fungi</taxon>
        <taxon>Dikarya</taxon>
        <taxon>Ascomycota</taxon>
        <taxon>Pezizomycotina</taxon>
        <taxon>Eurotiomycetes</taxon>
        <taxon>Eurotiomycetidae</taxon>
        <taxon>Eurotiales</taxon>
        <taxon>Aspergillaceae</taxon>
        <taxon>Aspergillus</taxon>
    </lineage>
</organism>
<evidence type="ECO:0000313" key="1">
    <source>
        <dbReference type="EMBL" id="RDK44341.1"/>
    </source>
</evidence>
<name>A0A370PQA5_ASPPH</name>
<gene>
    <name evidence="1" type="ORF">M752DRAFT_138697</name>
</gene>
<accession>A0A370PQA5</accession>
<dbReference type="AlphaFoldDB" id="A0A370PQA5"/>
<evidence type="ECO:0000313" key="2">
    <source>
        <dbReference type="Proteomes" id="UP000254937"/>
    </source>
</evidence>